<keyword evidence="1" id="KW-0812">Transmembrane</keyword>
<dbReference type="EMBL" id="JAWDIP010000003">
    <property type="protein sequence ID" value="MDY0395207.1"/>
    <property type="molecule type" value="Genomic_DNA"/>
</dbReference>
<organism evidence="2 3">
    <name type="scientific">Tigheibacillus halophilus</name>
    <dbReference type="NCBI Taxonomy" id="361280"/>
    <lineage>
        <taxon>Bacteria</taxon>
        <taxon>Bacillati</taxon>
        <taxon>Bacillota</taxon>
        <taxon>Bacilli</taxon>
        <taxon>Bacillales</taxon>
        <taxon>Bacillaceae</taxon>
        <taxon>Tigheibacillus</taxon>
    </lineage>
</organism>
<evidence type="ECO:0000313" key="3">
    <source>
        <dbReference type="Proteomes" id="UP001281447"/>
    </source>
</evidence>
<protein>
    <submittedName>
        <fullName evidence="2">Uncharacterized protein</fullName>
    </submittedName>
</protein>
<sequence length="63" mass="6837">MNQLALLYLAGIVAGYALTVLEPVSFIGADVVNFFHVVGVIAMIIFSLAVIWLGIKKLVNSFR</sequence>
<comment type="caution">
    <text evidence="2">The sequence shown here is derived from an EMBL/GenBank/DDBJ whole genome shotgun (WGS) entry which is preliminary data.</text>
</comment>
<keyword evidence="1" id="KW-1133">Transmembrane helix</keyword>
<feature type="transmembrane region" description="Helical" evidence="1">
    <location>
        <begin position="35"/>
        <end position="55"/>
    </location>
</feature>
<keyword evidence="1" id="KW-0472">Membrane</keyword>
<gene>
    <name evidence="2" type="ORF">RWE15_13240</name>
</gene>
<reference evidence="2 3" key="1">
    <citation type="submission" date="2023-10" db="EMBL/GenBank/DDBJ databases">
        <title>Virgibacillus halophilus 5B73C genome.</title>
        <authorList>
            <person name="Miliotis G."/>
            <person name="Sengupta P."/>
            <person name="Hameed A."/>
            <person name="Chuvochina M."/>
            <person name="Mcdonagh F."/>
            <person name="Simpson A.C."/>
            <person name="Singh N.K."/>
            <person name="Rekha P.D."/>
            <person name="Raman K."/>
            <person name="Hugenholtz P."/>
            <person name="Venkateswaran K."/>
        </authorList>
    </citation>
    <scope>NUCLEOTIDE SEQUENCE [LARGE SCALE GENOMIC DNA]</scope>
    <source>
        <strain evidence="2 3">5B73C</strain>
    </source>
</reference>
<evidence type="ECO:0000313" key="2">
    <source>
        <dbReference type="EMBL" id="MDY0395207.1"/>
    </source>
</evidence>
<evidence type="ECO:0000256" key="1">
    <source>
        <dbReference type="SAM" id="Phobius"/>
    </source>
</evidence>
<accession>A0ABU5C7A3</accession>
<proteinExistence type="predicted"/>
<keyword evidence="3" id="KW-1185">Reference proteome</keyword>
<name>A0ABU5C7A3_9BACI</name>
<dbReference type="Proteomes" id="UP001281447">
    <property type="component" value="Unassembled WGS sequence"/>
</dbReference>
<dbReference type="RefSeq" id="WP_390356070.1">
    <property type="nucleotide sequence ID" value="NZ_JBHUIZ010000012.1"/>
</dbReference>